<proteinExistence type="predicted"/>
<feature type="compositionally biased region" description="Basic and acidic residues" evidence="1">
    <location>
        <begin position="1"/>
        <end position="15"/>
    </location>
</feature>
<evidence type="ECO:0000313" key="3">
    <source>
        <dbReference type="RefSeq" id="XP_022943508.1"/>
    </source>
</evidence>
<dbReference type="AlphaFoldDB" id="A0A6J1FX14"/>
<reference evidence="3" key="1">
    <citation type="submission" date="2025-08" db="UniProtKB">
        <authorList>
            <consortium name="RefSeq"/>
        </authorList>
    </citation>
    <scope>IDENTIFICATION</scope>
    <source>
        <tissue evidence="3">Young leaves</tissue>
    </source>
</reference>
<dbReference type="Proteomes" id="UP000504609">
    <property type="component" value="Unplaced"/>
</dbReference>
<protein>
    <submittedName>
        <fullName evidence="3">DNA polymerase epsilon catalytic subunit A-like</fullName>
    </submittedName>
</protein>
<name>A0A6J1FX14_CUCMO</name>
<dbReference type="KEGG" id="cmos:111448259"/>
<dbReference type="RefSeq" id="XP_022943508.1">
    <property type="nucleotide sequence ID" value="XM_023087740.1"/>
</dbReference>
<accession>A0A6J1FX14</accession>
<sequence length="93" mass="10561">MSGESRGRGRADKSSRSKKQRIIRSPGEEIESKLGFDIFSEGDKRLGWLFTFAPVLGWQQTAAKIGTQRGVASTQWLNERISLARYARTIRKF</sequence>
<dbReference type="GeneID" id="111448259"/>
<evidence type="ECO:0000313" key="2">
    <source>
        <dbReference type="Proteomes" id="UP000504609"/>
    </source>
</evidence>
<organism evidence="2 3">
    <name type="scientific">Cucurbita moschata</name>
    <name type="common">Winter crookneck squash</name>
    <name type="synonym">Cucurbita pepo var. moschata</name>
    <dbReference type="NCBI Taxonomy" id="3662"/>
    <lineage>
        <taxon>Eukaryota</taxon>
        <taxon>Viridiplantae</taxon>
        <taxon>Streptophyta</taxon>
        <taxon>Embryophyta</taxon>
        <taxon>Tracheophyta</taxon>
        <taxon>Spermatophyta</taxon>
        <taxon>Magnoliopsida</taxon>
        <taxon>eudicotyledons</taxon>
        <taxon>Gunneridae</taxon>
        <taxon>Pentapetalae</taxon>
        <taxon>rosids</taxon>
        <taxon>fabids</taxon>
        <taxon>Cucurbitales</taxon>
        <taxon>Cucurbitaceae</taxon>
        <taxon>Cucurbiteae</taxon>
        <taxon>Cucurbita</taxon>
    </lineage>
</organism>
<keyword evidence="2" id="KW-1185">Reference proteome</keyword>
<gene>
    <name evidence="3" type="primary">LOC111448259</name>
</gene>
<evidence type="ECO:0000256" key="1">
    <source>
        <dbReference type="SAM" id="MobiDB-lite"/>
    </source>
</evidence>
<feature type="region of interest" description="Disordered" evidence="1">
    <location>
        <begin position="1"/>
        <end position="26"/>
    </location>
</feature>